<dbReference type="AlphaFoldDB" id="A0A2R6XFA5"/>
<dbReference type="OrthoDB" id="40579at2759"/>
<organism evidence="1 2">
    <name type="scientific">Marchantia polymorpha</name>
    <name type="common">Common liverwort</name>
    <name type="synonym">Marchantia aquatica</name>
    <dbReference type="NCBI Taxonomy" id="3197"/>
    <lineage>
        <taxon>Eukaryota</taxon>
        <taxon>Viridiplantae</taxon>
        <taxon>Streptophyta</taxon>
        <taxon>Embryophyta</taxon>
        <taxon>Marchantiophyta</taxon>
        <taxon>Marchantiopsida</taxon>
        <taxon>Marchantiidae</taxon>
        <taxon>Marchantiales</taxon>
        <taxon>Marchantiaceae</taxon>
        <taxon>Marchantia</taxon>
    </lineage>
</organism>
<accession>A0A2R6XFA5</accession>
<dbReference type="Pfam" id="PF00702">
    <property type="entry name" value="Hydrolase"/>
    <property type="match status" value="1"/>
</dbReference>
<dbReference type="InterPro" id="IPR006439">
    <property type="entry name" value="HAD-SF_hydro_IA"/>
</dbReference>
<proteinExistence type="predicted"/>
<dbReference type="PANTHER" id="PTHR42896:SF4">
    <property type="entry name" value="OS08G0485900 PROTEIN"/>
    <property type="match status" value="1"/>
</dbReference>
<dbReference type="EMBL" id="KZ772691">
    <property type="protein sequence ID" value="PTQ44759.1"/>
    <property type="molecule type" value="Genomic_DNA"/>
</dbReference>
<gene>
    <name evidence="1" type="ORF">MARPO_0019s0163</name>
</gene>
<dbReference type="Proteomes" id="UP000244005">
    <property type="component" value="Unassembled WGS sequence"/>
</dbReference>
<dbReference type="NCBIfam" id="TIGR01509">
    <property type="entry name" value="HAD-SF-IA-v3"/>
    <property type="match status" value="1"/>
</dbReference>
<dbReference type="InterPro" id="IPR036412">
    <property type="entry name" value="HAD-like_sf"/>
</dbReference>
<dbReference type="Gene3D" id="3.40.50.1000">
    <property type="entry name" value="HAD superfamily/HAD-like"/>
    <property type="match status" value="1"/>
</dbReference>
<dbReference type="PANTHER" id="PTHR42896">
    <property type="entry name" value="XYLULOSE-1,5-BISPHOSPHATE (XUBP) PHOSPHATASE"/>
    <property type="match status" value="1"/>
</dbReference>
<protein>
    <recommendedName>
        <fullName evidence="3">FCP1 homology domain-containing protein</fullName>
    </recommendedName>
</protein>
<keyword evidence="2" id="KW-1185">Reference proteome</keyword>
<dbReference type="GO" id="GO:0016787">
    <property type="term" value="F:hydrolase activity"/>
    <property type="evidence" value="ECO:0007669"/>
    <property type="project" value="InterPro"/>
</dbReference>
<reference evidence="2" key="1">
    <citation type="journal article" date="2017" name="Cell">
        <title>Insights into land plant evolution garnered from the Marchantia polymorpha genome.</title>
        <authorList>
            <person name="Bowman J.L."/>
            <person name="Kohchi T."/>
            <person name="Yamato K.T."/>
            <person name="Jenkins J."/>
            <person name="Shu S."/>
            <person name="Ishizaki K."/>
            <person name="Yamaoka S."/>
            <person name="Nishihama R."/>
            <person name="Nakamura Y."/>
            <person name="Berger F."/>
            <person name="Adam C."/>
            <person name="Aki S.S."/>
            <person name="Althoff F."/>
            <person name="Araki T."/>
            <person name="Arteaga-Vazquez M.A."/>
            <person name="Balasubrmanian S."/>
            <person name="Barry K."/>
            <person name="Bauer D."/>
            <person name="Boehm C.R."/>
            <person name="Briginshaw L."/>
            <person name="Caballero-Perez J."/>
            <person name="Catarino B."/>
            <person name="Chen F."/>
            <person name="Chiyoda S."/>
            <person name="Chovatia M."/>
            <person name="Davies K.M."/>
            <person name="Delmans M."/>
            <person name="Demura T."/>
            <person name="Dierschke T."/>
            <person name="Dolan L."/>
            <person name="Dorantes-Acosta A.E."/>
            <person name="Eklund D.M."/>
            <person name="Florent S.N."/>
            <person name="Flores-Sandoval E."/>
            <person name="Fujiyama A."/>
            <person name="Fukuzawa H."/>
            <person name="Galik B."/>
            <person name="Grimanelli D."/>
            <person name="Grimwood J."/>
            <person name="Grossniklaus U."/>
            <person name="Hamada T."/>
            <person name="Haseloff J."/>
            <person name="Hetherington A.J."/>
            <person name="Higo A."/>
            <person name="Hirakawa Y."/>
            <person name="Hundley H.N."/>
            <person name="Ikeda Y."/>
            <person name="Inoue K."/>
            <person name="Inoue S.I."/>
            <person name="Ishida S."/>
            <person name="Jia Q."/>
            <person name="Kakita M."/>
            <person name="Kanazawa T."/>
            <person name="Kawai Y."/>
            <person name="Kawashima T."/>
            <person name="Kennedy M."/>
            <person name="Kinose K."/>
            <person name="Kinoshita T."/>
            <person name="Kohara Y."/>
            <person name="Koide E."/>
            <person name="Komatsu K."/>
            <person name="Kopischke S."/>
            <person name="Kubo M."/>
            <person name="Kyozuka J."/>
            <person name="Lagercrantz U."/>
            <person name="Lin S.S."/>
            <person name="Lindquist E."/>
            <person name="Lipzen A.M."/>
            <person name="Lu C.W."/>
            <person name="De Luna E."/>
            <person name="Martienssen R.A."/>
            <person name="Minamino N."/>
            <person name="Mizutani M."/>
            <person name="Mizutani M."/>
            <person name="Mochizuki N."/>
            <person name="Monte I."/>
            <person name="Mosher R."/>
            <person name="Nagasaki H."/>
            <person name="Nakagami H."/>
            <person name="Naramoto S."/>
            <person name="Nishitani K."/>
            <person name="Ohtani M."/>
            <person name="Okamoto T."/>
            <person name="Okumura M."/>
            <person name="Phillips J."/>
            <person name="Pollak B."/>
            <person name="Reinders A."/>
            <person name="Rovekamp M."/>
            <person name="Sano R."/>
            <person name="Sawa S."/>
            <person name="Schmid M.W."/>
            <person name="Shirakawa M."/>
            <person name="Solano R."/>
            <person name="Spunde A."/>
            <person name="Suetsugu N."/>
            <person name="Sugano S."/>
            <person name="Sugiyama A."/>
            <person name="Sun R."/>
            <person name="Suzuki Y."/>
            <person name="Takenaka M."/>
            <person name="Takezawa D."/>
            <person name="Tomogane H."/>
            <person name="Tsuzuki M."/>
            <person name="Ueda T."/>
            <person name="Umeda M."/>
            <person name="Ward J.M."/>
            <person name="Watanabe Y."/>
            <person name="Yazaki K."/>
            <person name="Yokoyama R."/>
            <person name="Yoshitake Y."/>
            <person name="Yotsui I."/>
            <person name="Zachgo S."/>
            <person name="Schmutz J."/>
        </authorList>
    </citation>
    <scope>NUCLEOTIDE SEQUENCE [LARGE SCALE GENOMIC DNA]</scope>
    <source>
        <strain evidence="2">Tak-1</strain>
    </source>
</reference>
<dbReference type="SUPFAM" id="SSF56784">
    <property type="entry name" value="HAD-like"/>
    <property type="match status" value="1"/>
</dbReference>
<dbReference type="InterPro" id="IPR023214">
    <property type="entry name" value="HAD_sf"/>
</dbReference>
<evidence type="ECO:0000313" key="1">
    <source>
        <dbReference type="EMBL" id="PTQ44759.1"/>
    </source>
</evidence>
<dbReference type="Gramene" id="Mp1g13930.1">
    <property type="protein sequence ID" value="Mp1g13930.1.cds"/>
    <property type="gene ID" value="Mp1g13930"/>
</dbReference>
<sequence>MEPSHTSTGGNQVGSVLNSNEELVRVLSDQSFGKERFEQLDCFLAGDDVKNKKPDPSIYKVAAEKLGANPERCLVVEDSVIGLHCTRSWHDLRDLLHIFHF</sequence>
<dbReference type="InterPro" id="IPR044999">
    <property type="entry name" value="CbbY-like"/>
</dbReference>
<name>A0A2R6XFA5_MARPO</name>
<evidence type="ECO:0008006" key="3">
    <source>
        <dbReference type="Google" id="ProtNLM"/>
    </source>
</evidence>
<evidence type="ECO:0000313" key="2">
    <source>
        <dbReference type="Proteomes" id="UP000244005"/>
    </source>
</evidence>